<dbReference type="SUPFAM" id="SSF49785">
    <property type="entry name" value="Galactose-binding domain-like"/>
    <property type="match status" value="6"/>
</dbReference>
<feature type="domain" description="F5/8 type C" evidence="2">
    <location>
        <begin position="197"/>
        <end position="284"/>
    </location>
</feature>
<dbReference type="PROSITE" id="PS50022">
    <property type="entry name" value="FA58C_3"/>
    <property type="match status" value="6"/>
</dbReference>
<dbReference type="InterPro" id="IPR000421">
    <property type="entry name" value="FA58C"/>
</dbReference>
<feature type="domain" description="SLH" evidence="3">
    <location>
        <begin position="1851"/>
        <end position="1914"/>
    </location>
</feature>
<feature type="domain" description="SLH" evidence="3">
    <location>
        <begin position="1917"/>
        <end position="1972"/>
    </location>
</feature>
<dbReference type="GO" id="GO:0005975">
    <property type="term" value="P:carbohydrate metabolic process"/>
    <property type="evidence" value="ECO:0007669"/>
    <property type="project" value="InterPro"/>
</dbReference>
<name>A0A3D9KNM8_9BACL</name>
<dbReference type="InterPro" id="IPR008979">
    <property type="entry name" value="Galactose-bd-like_sf"/>
</dbReference>
<accession>A0A3D9KNM8</accession>
<evidence type="ECO:0000313" key="5">
    <source>
        <dbReference type="Proteomes" id="UP000256977"/>
    </source>
</evidence>
<proteinExistence type="predicted"/>
<sequence>MRKGRYVFKSLAYLLIFALLLSPVSLYENRAAAADPESVEYDLQSGKQATASSSQAEGDSYAPGKAIDGDAATRWAAGGPDKPQWLKVDLGAQYEIRSVLTAFEFNNSYYQYVIEVSDNDEDWTKIADRSASTEQPGTQGYVDEAETNARYVRITVTDTQYPVWVSIREFRINPQMNDVVSASSEFGPAYAASMAFDGDPATRWAADGNEKPQWLMVRLADAQQIRTIATAFEANTAAMQYLLETSWDGSDWQTFADRTANAAPPDRNGAYWDEGNVMAKYVRITVTGAESPELWASIWELTINPADGPTATASSEMDATHSAAKAIDGSSSTRWSPADSSKPQWLLVDLGSVQPIRAINTEFEFNDSYYQYRIEGSDDQVAWTTFTDRSTQTQAPGVYGYTDRGFMDARYVRITVTGVQHEGMWVSIREFKINPASAAKAENDDLYNVALGKTATASSTMSEEFAPAYAMDGNTGTTRWSPADREGQHWLQVDLGREYYIQRTLAIFEWPDVVYQYRIETSLDGEQWSTFADKTANALSGPAGYIDEGGVWARHVRITGTDDNWKSLFEFQVFGTDNLAAGRPATASSEQDGGHAAALAFDGSRETGWSAAEGEAGPQWLQVDLGESAEIGRIETYLDSKEEPYRYRLDISDDETNWSAYADRSGNTVAGNPGYTDKGIATARYVRLTFEESGQPLDQIGVRELRVYAPAADSYEAALVSGAYELKAEALPGGKFGIGVYKGGERMYGQRHPQQLLVKEEQEQPVRYEAAYDSVEAVGGALILRGIVGTNYRSLVAFEDTYRPGAEPGAFDVLRSVTVVKGEEGDQGYNTVFGLMPDAEQNMEQFDMLAPGNWYGKNDNVVNSAIASDYSHDYFYIREMRLALPFFTMRNDLTGETLSIGRPEASPTSGVDETVGSWLVDDSLNYGSLGIHKQAQPSLDFVFPGLEGEINYVNHGKPWVYRSHPVTTGAEQQYELTLRFSQTDSYPEALNKEWHAFLELLNPQLQQVNVQAVYDNAIDLLDEYAREYNGIMGLPFKADVPDGEIGGYAMVMGFVGQQLPAAYQMIRYALNADDDNLLDKGVRMVDFWASRSMTPSGLPKTWFEPFWGSEGTFTSGDADMRTMSDGMEGAVDAYRVMQEHGVTKSEWLDFAASFGDWLVANQNDDGSYYRIYGFDSKPVHTGKFNTTNPIRFLIKLYGATGERKYLDAAEKAGDYAYANIYEPSLYVGGTSDNNNTIDKEAGVMAMNAFLSLYDATKDAKWVEALRGAADYTATWTFAWTYETPAGGTRWAANGDSKPQWLQVDLGEVKAISSVETYMEYRAMGYQYTIDISEDGHTWTRYADRSNNVSYGNPSYVDSGNADARYVRLNVTGTEAAGAWVSVWEFVVKDADGNNLALHKPTTASSSAKSPKFATDGNIDSSPLSPFPEAGLIGQSFVATGHSYVDQFMAYMGSAYYRLYLLTNDEAYLRFAKLLQNNANYTTDWKGSWGYAYPGLVEEGGNVTELVYSGIGAWLVWNSVAQLEPLSLLEDRFGSMSIEEIEQLPLAERQLRNGQSPTCTADCGGNGSENGGNNGNNGNTGSNSGNNQGNSAGEAGSGGDDLLAAEQLLDNLLASPDATVSTPIGTDGVLKLPVNAGGQLQKARKALQVTSEEGGSVVIPASVLAQLHASLSAEEREGAAIEIVLRAAGTKETGESRRIADEAEGSVLQGDGALFVLELRAITGAGRIFKLDRFGEPVVLSLPLPKGIDARIAGVYRLNEELKKWEYSGGDVQNGQIAAQLLRGSAYAALGWNKKYSDVPASFWGNEAIRILGAKHIAEGTGDSFDPQRPVTRAEFAALLGRALRLPEPLDSGKVFDDVDGGVWYDKAVATAIQAGLIQGVDDSRFAPDRAITREEMAVILVRAYERNGGIEQPASGTTIPVDAAFVSGWAKSAVNKAIASGLMAGRGSGIFAPAKPGTRAEAAQAIFNLLGK</sequence>
<evidence type="ECO:0000259" key="3">
    <source>
        <dbReference type="PROSITE" id="PS51272"/>
    </source>
</evidence>
<feature type="domain" description="SLH" evidence="3">
    <location>
        <begin position="1791"/>
        <end position="1850"/>
    </location>
</feature>
<feature type="compositionally biased region" description="Polar residues" evidence="1">
    <location>
        <begin position="45"/>
        <end position="57"/>
    </location>
</feature>
<feature type="domain" description="F5/8 type C" evidence="2">
    <location>
        <begin position="36"/>
        <end position="177"/>
    </location>
</feature>
<feature type="domain" description="F5/8 type C" evidence="2">
    <location>
        <begin position="585"/>
        <end position="710"/>
    </location>
</feature>
<evidence type="ECO:0000259" key="2">
    <source>
        <dbReference type="PROSITE" id="PS50022"/>
    </source>
</evidence>
<feature type="region of interest" description="Disordered" evidence="1">
    <location>
        <begin position="1552"/>
        <end position="1598"/>
    </location>
</feature>
<feature type="region of interest" description="Disordered" evidence="1">
    <location>
        <begin position="43"/>
        <end position="63"/>
    </location>
</feature>
<protein>
    <submittedName>
        <fullName evidence="4">S-layer family protein</fullName>
    </submittedName>
</protein>
<dbReference type="RefSeq" id="WP_181917471.1">
    <property type="nucleotide sequence ID" value="NZ_QRDZ01000002.1"/>
</dbReference>
<dbReference type="Gene3D" id="2.60.120.260">
    <property type="entry name" value="Galactose-binding domain-like"/>
    <property type="match status" value="6"/>
</dbReference>
<dbReference type="InterPro" id="IPR001119">
    <property type="entry name" value="SLH_dom"/>
</dbReference>
<evidence type="ECO:0000313" key="4">
    <source>
        <dbReference type="EMBL" id="RED87843.1"/>
    </source>
</evidence>
<feature type="domain" description="F5/8 type C" evidence="2">
    <location>
        <begin position="289"/>
        <end position="438"/>
    </location>
</feature>
<dbReference type="PROSITE" id="PS51272">
    <property type="entry name" value="SLH"/>
    <property type="match status" value="3"/>
</dbReference>
<feature type="compositionally biased region" description="Gly residues" evidence="1">
    <location>
        <begin position="1563"/>
        <end position="1574"/>
    </location>
</feature>
<dbReference type="SMART" id="SM00231">
    <property type="entry name" value="FA58C"/>
    <property type="match status" value="5"/>
</dbReference>
<keyword evidence="5" id="KW-1185">Reference proteome</keyword>
<organism evidence="4 5">
    <name type="scientific">Cohnella phaseoli</name>
    <dbReference type="NCBI Taxonomy" id="456490"/>
    <lineage>
        <taxon>Bacteria</taxon>
        <taxon>Bacillati</taxon>
        <taxon>Bacillota</taxon>
        <taxon>Bacilli</taxon>
        <taxon>Bacillales</taxon>
        <taxon>Paenibacillaceae</taxon>
        <taxon>Cohnella</taxon>
    </lineage>
</organism>
<dbReference type="Pfam" id="PF00754">
    <property type="entry name" value="F5_F8_type_C"/>
    <property type="match status" value="6"/>
</dbReference>
<dbReference type="Proteomes" id="UP000256977">
    <property type="component" value="Unassembled WGS sequence"/>
</dbReference>
<evidence type="ECO:0000256" key="1">
    <source>
        <dbReference type="SAM" id="MobiDB-lite"/>
    </source>
</evidence>
<comment type="caution">
    <text evidence="4">The sequence shown here is derived from an EMBL/GenBank/DDBJ whole genome shotgun (WGS) entry which is preliminary data.</text>
</comment>
<dbReference type="PANTHER" id="PTHR24543">
    <property type="entry name" value="MULTICOPPER OXIDASE-RELATED"/>
    <property type="match status" value="1"/>
</dbReference>
<reference evidence="4 5" key="1">
    <citation type="submission" date="2018-07" db="EMBL/GenBank/DDBJ databases">
        <title>Genomic Encyclopedia of Type Strains, Phase III (KMG-III): the genomes of soil and plant-associated and newly described type strains.</title>
        <authorList>
            <person name="Whitman W."/>
        </authorList>
    </citation>
    <scope>NUCLEOTIDE SEQUENCE [LARGE SCALE GENOMIC DNA]</scope>
    <source>
        <strain evidence="4 5">CECT 7287</strain>
    </source>
</reference>
<feature type="domain" description="F5/8 type C" evidence="2">
    <location>
        <begin position="1245"/>
        <end position="1388"/>
    </location>
</feature>
<gene>
    <name evidence="4" type="ORF">DFP98_102325</name>
</gene>
<dbReference type="Pfam" id="PF00395">
    <property type="entry name" value="SLH"/>
    <property type="match status" value="3"/>
</dbReference>
<dbReference type="InterPro" id="IPR008928">
    <property type="entry name" value="6-hairpin_glycosidase_sf"/>
</dbReference>
<feature type="domain" description="F5/8 type C" evidence="2">
    <location>
        <begin position="439"/>
        <end position="576"/>
    </location>
</feature>
<dbReference type="EMBL" id="QRDZ01000002">
    <property type="protein sequence ID" value="RED87843.1"/>
    <property type="molecule type" value="Genomic_DNA"/>
</dbReference>
<feature type="compositionally biased region" description="Low complexity" evidence="1">
    <location>
        <begin position="1575"/>
        <end position="1598"/>
    </location>
</feature>
<dbReference type="SUPFAM" id="SSF48208">
    <property type="entry name" value="Six-hairpin glycosidases"/>
    <property type="match status" value="1"/>
</dbReference>